<dbReference type="PANTHER" id="PTHR43153:SF5">
    <property type="entry name" value="PROTEIN FIXB-RELATED"/>
    <property type="match status" value="1"/>
</dbReference>
<dbReference type="RefSeq" id="WP_132280726.1">
    <property type="nucleotide sequence ID" value="NZ_JAOBST010000032.1"/>
</dbReference>
<dbReference type="EMBL" id="SMMX01000022">
    <property type="protein sequence ID" value="TDA20399.1"/>
    <property type="molecule type" value="Genomic_DNA"/>
</dbReference>
<evidence type="ECO:0000313" key="3">
    <source>
        <dbReference type="EMBL" id="TDA20399.1"/>
    </source>
</evidence>
<sequence>MRWLFIISAEDSEDYRKQKKQWELVSASVPEETGCIDALSYKGAEPLEIAEDLIEINRGGKYEGILVAHGNRTDEVAGRYAALGGCRCLLGICDITWEKDVPLFHKSVYQSNMEASFPIELPFAAGLTGWKDRGYPACTEMLPTERVLPRPVKATDEKVLIEAGTKQKESDVLLAVGKGVRTKEDVQKLKELAEDKGYMFGVTRPVAMNGWALIDEIIGVSGHIYSPKVCITIGVSGSAAFYAGIENSGWIASVNTDEHAPIVQMSDLAVIDDYKNIWERLSLIL</sequence>
<accession>A0A4R4FCG1</accession>
<dbReference type="PANTHER" id="PTHR43153">
    <property type="entry name" value="ELECTRON TRANSFER FLAVOPROTEIN ALPHA"/>
    <property type="match status" value="1"/>
</dbReference>
<dbReference type="AlphaFoldDB" id="A0A4R4FCG1"/>
<evidence type="ECO:0000256" key="1">
    <source>
        <dbReference type="ARBA" id="ARBA00022448"/>
    </source>
</evidence>
<feature type="domain" description="Electron transfer flavoprotein alpha subunit C-terminal" evidence="2">
    <location>
        <begin position="169"/>
        <end position="246"/>
    </location>
</feature>
<evidence type="ECO:0000259" key="2">
    <source>
        <dbReference type="Pfam" id="PF00766"/>
    </source>
</evidence>
<dbReference type="Gene3D" id="3.40.50.1220">
    <property type="entry name" value="TPP-binding domain"/>
    <property type="match status" value="1"/>
</dbReference>
<keyword evidence="4" id="KW-1185">Reference proteome</keyword>
<dbReference type="GO" id="GO:0009055">
    <property type="term" value="F:electron transfer activity"/>
    <property type="evidence" value="ECO:0007669"/>
    <property type="project" value="InterPro"/>
</dbReference>
<dbReference type="GO" id="GO:0033539">
    <property type="term" value="P:fatty acid beta-oxidation using acyl-CoA dehydrogenase"/>
    <property type="evidence" value="ECO:0007669"/>
    <property type="project" value="TreeGrafter"/>
</dbReference>
<dbReference type="GO" id="GO:0050660">
    <property type="term" value="F:flavin adenine dinucleotide binding"/>
    <property type="evidence" value="ECO:0007669"/>
    <property type="project" value="InterPro"/>
</dbReference>
<reference evidence="3 4" key="1">
    <citation type="journal article" date="2016" name="Nat. Microbiol.">
        <title>The Mouse Intestinal Bacterial Collection (miBC) provides host-specific insight into cultured diversity and functional potential of the gut microbiota.</title>
        <authorList>
            <person name="Lagkouvardos I."/>
            <person name="Pukall R."/>
            <person name="Abt B."/>
            <person name="Foesel B.U."/>
            <person name="Meier-Kolthoff J.P."/>
            <person name="Kumar N."/>
            <person name="Bresciani A."/>
            <person name="Martinez I."/>
            <person name="Just S."/>
            <person name="Ziegler C."/>
            <person name="Brugiroux S."/>
            <person name="Garzetti D."/>
            <person name="Wenning M."/>
            <person name="Bui T.P."/>
            <person name="Wang J."/>
            <person name="Hugenholtz F."/>
            <person name="Plugge C.M."/>
            <person name="Peterson D.A."/>
            <person name="Hornef M.W."/>
            <person name="Baines J.F."/>
            <person name="Smidt H."/>
            <person name="Walter J."/>
            <person name="Kristiansen K."/>
            <person name="Nielsen H.B."/>
            <person name="Haller D."/>
            <person name="Overmann J."/>
            <person name="Stecher B."/>
            <person name="Clavel T."/>
        </authorList>
    </citation>
    <scope>NUCLEOTIDE SEQUENCE [LARGE SCALE GENOMIC DNA]</scope>
    <source>
        <strain evidence="3 4">DSM 28560</strain>
    </source>
</reference>
<name>A0A4R4FCG1_9FIRM</name>
<dbReference type="SUPFAM" id="SSF52467">
    <property type="entry name" value="DHS-like NAD/FAD-binding domain"/>
    <property type="match status" value="1"/>
</dbReference>
<dbReference type="Pfam" id="PF00766">
    <property type="entry name" value="ETF_alpha"/>
    <property type="match status" value="1"/>
</dbReference>
<dbReference type="Proteomes" id="UP000295710">
    <property type="component" value="Unassembled WGS sequence"/>
</dbReference>
<organism evidence="3 4">
    <name type="scientific">Extibacter muris</name>
    <dbReference type="NCBI Taxonomy" id="1796622"/>
    <lineage>
        <taxon>Bacteria</taxon>
        <taxon>Bacillati</taxon>
        <taxon>Bacillota</taxon>
        <taxon>Clostridia</taxon>
        <taxon>Lachnospirales</taxon>
        <taxon>Lachnospiraceae</taxon>
        <taxon>Extibacter</taxon>
    </lineage>
</organism>
<dbReference type="InterPro" id="IPR014731">
    <property type="entry name" value="ETF_asu_C"/>
</dbReference>
<dbReference type="InterPro" id="IPR001308">
    <property type="entry name" value="ETF_a/FixB"/>
</dbReference>
<dbReference type="InterPro" id="IPR029035">
    <property type="entry name" value="DHS-like_NAD/FAD-binding_dom"/>
</dbReference>
<proteinExistence type="predicted"/>
<evidence type="ECO:0000313" key="4">
    <source>
        <dbReference type="Proteomes" id="UP000295710"/>
    </source>
</evidence>
<comment type="caution">
    <text evidence="3">The sequence shown here is derived from an EMBL/GenBank/DDBJ whole genome shotgun (WGS) entry which is preliminary data.</text>
</comment>
<protein>
    <submittedName>
        <fullName evidence="3">Electron transfer flavoprotein subunit alpha/FixB family protein</fullName>
    </submittedName>
</protein>
<gene>
    <name evidence="3" type="ORF">E1963_17290</name>
</gene>
<keyword evidence="1" id="KW-0813">Transport</keyword>